<reference evidence="2 3" key="1">
    <citation type="submission" date="2016-10" db="EMBL/GenBank/DDBJ databases">
        <authorList>
            <person name="de Groot N.N."/>
        </authorList>
    </citation>
    <scope>NUCLEOTIDE SEQUENCE [LARGE SCALE GENOMIC DNA]</scope>
    <source>
        <strain evidence="2 3">B25</strain>
    </source>
</reference>
<dbReference type="EMBL" id="FOFU01000005">
    <property type="protein sequence ID" value="SEQ52457.1"/>
    <property type="molecule type" value="Genomic_DNA"/>
</dbReference>
<protein>
    <submittedName>
        <fullName evidence="2">Acyl carrier protein</fullName>
    </submittedName>
</protein>
<proteinExistence type="predicted"/>
<sequence>MEELKTEIKETIISALQLEDITPDDIVDSEPLFEEGLGLDSIDALELGVALKKKFGLKYSSDGDDNKKYFASVNALAEYISAQKK</sequence>
<dbReference type="STRING" id="163.SAMN04487775_11020"/>
<organism evidence="2 3">
    <name type="scientific">Treponema bryantii</name>
    <dbReference type="NCBI Taxonomy" id="163"/>
    <lineage>
        <taxon>Bacteria</taxon>
        <taxon>Pseudomonadati</taxon>
        <taxon>Spirochaetota</taxon>
        <taxon>Spirochaetia</taxon>
        <taxon>Spirochaetales</taxon>
        <taxon>Treponemataceae</taxon>
        <taxon>Treponema</taxon>
    </lineage>
</organism>
<dbReference type="InterPro" id="IPR009081">
    <property type="entry name" value="PP-bd_ACP"/>
</dbReference>
<dbReference type="NCBIfam" id="NF006617">
    <property type="entry name" value="PRK09184.1"/>
    <property type="match status" value="1"/>
</dbReference>
<gene>
    <name evidence="2" type="ORF">SAMN04487977_105104</name>
</gene>
<dbReference type="SUPFAM" id="SSF47336">
    <property type="entry name" value="ACP-like"/>
    <property type="match status" value="1"/>
</dbReference>
<dbReference type="Proteomes" id="UP000182360">
    <property type="component" value="Unassembled WGS sequence"/>
</dbReference>
<keyword evidence="3" id="KW-1185">Reference proteome</keyword>
<accession>A0A1H9GQQ9</accession>
<evidence type="ECO:0000313" key="2">
    <source>
        <dbReference type="EMBL" id="SEQ52457.1"/>
    </source>
</evidence>
<dbReference type="Gene3D" id="1.10.1200.10">
    <property type="entry name" value="ACP-like"/>
    <property type="match status" value="1"/>
</dbReference>
<dbReference type="InterPro" id="IPR036736">
    <property type="entry name" value="ACP-like_sf"/>
</dbReference>
<dbReference type="Pfam" id="PF00550">
    <property type="entry name" value="PP-binding"/>
    <property type="match status" value="1"/>
</dbReference>
<dbReference type="OrthoDB" id="9803943at2"/>
<feature type="domain" description="Carrier" evidence="1">
    <location>
        <begin position="4"/>
        <end position="84"/>
    </location>
</feature>
<dbReference type="RefSeq" id="WP_074643824.1">
    <property type="nucleotide sequence ID" value="NZ_AP025286.1"/>
</dbReference>
<name>A0A1H9GQQ9_9SPIR</name>
<dbReference type="PROSITE" id="PS50075">
    <property type="entry name" value="CARRIER"/>
    <property type="match status" value="1"/>
</dbReference>
<dbReference type="AlphaFoldDB" id="A0A1H9GQQ9"/>
<evidence type="ECO:0000259" key="1">
    <source>
        <dbReference type="PROSITE" id="PS50075"/>
    </source>
</evidence>
<evidence type="ECO:0000313" key="3">
    <source>
        <dbReference type="Proteomes" id="UP000182360"/>
    </source>
</evidence>